<feature type="compositionally biased region" description="Low complexity" evidence="1">
    <location>
        <begin position="17"/>
        <end position="32"/>
    </location>
</feature>
<keyword evidence="3" id="KW-1185">Reference proteome</keyword>
<name>A0A2C5ZFG0_9HYPO</name>
<proteinExistence type="predicted"/>
<feature type="region of interest" description="Disordered" evidence="1">
    <location>
        <begin position="200"/>
        <end position="317"/>
    </location>
</feature>
<reference evidence="2 3" key="1">
    <citation type="submission" date="2017-06" db="EMBL/GenBank/DDBJ databases">
        <title>Ant-infecting Ophiocordyceps genomes reveal a high diversity of potential behavioral manipulation genes and a possible major role for enterotoxins.</title>
        <authorList>
            <person name="De Bekker C."/>
            <person name="Evans H.C."/>
            <person name="Brachmann A."/>
            <person name="Hughes D.P."/>
        </authorList>
    </citation>
    <scope>NUCLEOTIDE SEQUENCE [LARGE SCALE GENOMIC DNA]</scope>
    <source>
        <strain evidence="2 3">1348a</strain>
    </source>
</reference>
<organism evidence="2 3">
    <name type="scientific">Ophiocordyceps australis</name>
    <dbReference type="NCBI Taxonomy" id="1399860"/>
    <lineage>
        <taxon>Eukaryota</taxon>
        <taxon>Fungi</taxon>
        <taxon>Dikarya</taxon>
        <taxon>Ascomycota</taxon>
        <taxon>Pezizomycotina</taxon>
        <taxon>Sordariomycetes</taxon>
        <taxon>Hypocreomycetidae</taxon>
        <taxon>Hypocreales</taxon>
        <taxon>Ophiocordycipitaceae</taxon>
        <taxon>Ophiocordyceps</taxon>
    </lineage>
</organism>
<dbReference type="OrthoDB" id="5577072at2759"/>
<accession>A0A2C5ZFG0</accession>
<feature type="compositionally biased region" description="Basic and acidic residues" evidence="1">
    <location>
        <begin position="66"/>
        <end position="79"/>
    </location>
</feature>
<comment type="caution">
    <text evidence="2">The sequence shown here is derived from an EMBL/GenBank/DDBJ whole genome shotgun (WGS) entry which is preliminary data.</text>
</comment>
<feature type="compositionally biased region" description="Polar residues" evidence="1">
    <location>
        <begin position="82"/>
        <end position="93"/>
    </location>
</feature>
<evidence type="ECO:0000313" key="3">
    <source>
        <dbReference type="Proteomes" id="UP000224854"/>
    </source>
</evidence>
<gene>
    <name evidence="2" type="ORF">CDD82_3182</name>
</gene>
<evidence type="ECO:0000256" key="1">
    <source>
        <dbReference type="SAM" id="MobiDB-lite"/>
    </source>
</evidence>
<sequence>MANIEKTRVAIKFGAKSTSSSSTARPSASSSSLGKRPRQNAFDNDSDSDGESKISDEQITTFGGEDLGRQSDCNRRADLTPKNANSQGVLQNGANGGKKSADHENLLRHGLVVREDKEDAPEKKGQASSTGALNGKPDGQNNDETTAPSTLEDKALASLLGNPSSTRAKHIIQLQTTGIGAPSTPRDLEVIGSEDFSDSLLRSMGWDGEKDGTGPEKTARRANLFGLGAKESKRPEGNDTKKKRARLDESNREAEKREDSRRHEDSYKRERERERDRDLARHDSRRRDVDYRREQDRYRNRESDQHGHRDQHRDRRR</sequence>
<feature type="compositionally biased region" description="Basic and acidic residues" evidence="1">
    <location>
        <begin position="207"/>
        <end position="219"/>
    </location>
</feature>
<feature type="region of interest" description="Disordered" evidence="1">
    <location>
        <begin position="175"/>
        <end position="194"/>
    </location>
</feature>
<evidence type="ECO:0000313" key="2">
    <source>
        <dbReference type="EMBL" id="PHH78164.1"/>
    </source>
</evidence>
<dbReference type="Proteomes" id="UP000224854">
    <property type="component" value="Unassembled WGS sequence"/>
</dbReference>
<feature type="compositionally biased region" description="Basic and acidic residues" evidence="1">
    <location>
        <begin position="99"/>
        <end position="125"/>
    </location>
</feature>
<feature type="compositionally biased region" description="Polar residues" evidence="1">
    <location>
        <begin position="139"/>
        <end position="149"/>
    </location>
</feature>
<dbReference type="AlphaFoldDB" id="A0A2C5ZFG0"/>
<feature type="region of interest" description="Disordered" evidence="1">
    <location>
        <begin position="1"/>
        <end position="162"/>
    </location>
</feature>
<dbReference type="EMBL" id="NJEU01000235">
    <property type="protein sequence ID" value="PHH78164.1"/>
    <property type="molecule type" value="Genomic_DNA"/>
</dbReference>
<protein>
    <submittedName>
        <fullName evidence="2">Uncharacterized protein</fullName>
    </submittedName>
</protein>
<feature type="compositionally biased region" description="Basic and acidic residues" evidence="1">
    <location>
        <begin position="230"/>
        <end position="317"/>
    </location>
</feature>